<dbReference type="AlphaFoldDB" id="A0A7W2IAA8"/>
<sequence>MNEVTSKKSWVNLADDEIDLSDIPELGEEFFKHAQMRGPLIQKNTVLVDADIYAWFQQHSPDYQQRINQLLRDYMDAQKNAD</sequence>
<name>A0A7W2IAA8_9BURK</name>
<dbReference type="RefSeq" id="WP_182160374.1">
    <property type="nucleotide sequence ID" value="NZ_JACEZT010000002.1"/>
</dbReference>
<reference evidence="1 2" key="1">
    <citation type="submission" date="2020-07" db="EMBL/GenBank/DDBJ databases">
        <title>Novel species isolated from subtropical streams in China.</title>
        <authorList>
            <person name="Lu H."/>
        </authorList>
    </citation>
    <scope>NUCLEOTIDE SEQUENCE [LARGE SCALE GENOMIC DNA]</scope>
    <source>
        <strain evidence="1 2">LX20W</strain>
    </source>
</reference>
<gene>
    <name evidence="1" type="ORF">H3H37_04065</name>
</gene>
<dbReference type="Pfam" id="PF14384">
    <property type="entry name" value="BrnA_antitoxin"/>
    <property type="match status" value="1"/>
</dbReference>
<protein>
    <submittedName>
        <fullName evidence="1">BrnA antitoxin family protein</fullName>
    </submittedName>
</protein>
<dbReference type="InterPro" id="IPR025528">
    <property type="entry name" value="BrnA_antitoxin"/>
</dbReference>
<comment type="caution">
    <text evidence="1">The sequence shown here is derived from an EMBL/GenBank/DDBJ whole genome shotgun (WGS) entry which is preliminary data.</text>
</comment>
<accession>A0A7W2IAA8</accession>
<proteinExistence type="predicted"/>
<organism evidence="1 2">
    <name type="scientific">Rugamonas brunnea</name>
    <dbReference type="NCBI Taxonomy" id="2758569"/>
    <lineage>
        <taxon>Bacteria</taxon>
        <taxon>Pseudomonadati</taxon>
        <taxon>Pseudomonadota</taxon>
        <taxon>Betaproteobacteria</taxon>
        <taxon>Burkholderiales</taxon>
        <taxon>Oxalobacteraceae</taxon>
        <taxon>Telluria group</taxon>
        <taxon>Rugamonas</taxon>
    </lineage>
</organism>
<dbReference type="EMBL" id="JACEZT010000002">
    <property type="protein sequence ID" value="MBA5636221.1"/>
    <property type="molecule type" value="Genomic_DNA"/>
</dbReference>
<evidence type="ECO:0000313" key="1">
    <source>
        <dbReference type="EMBL" id="MBA5636221.1"/>
    </source>
</evidence>
<dbReference type="Proteomes" id="UP000534388">
    <property type="component" value="Unassembled WGS sequence"/>
</dbReference>
<keyword evidence="2" id="KW-1185">Reference proteome</keyword>
<evidence type="ECO:0000313" key="2">
    <source>
        <dbReference type="Proteomes" id="UP000534388"/>
    </source>
</evidence>